<gene>
    <name evidence="3" type="ORF">SAMN04488059_13331</name>
    <name evidence="2" type="ORF">WH91_03590</name>
</gene>
<dbReference type="SUPFAM" id="SSF82657">
    <property type="entry name" value="BolA-like"/>
    <property type="match status" value="1"/>
</dbReference>
<organism evidence="3 5">
    <name type="scientific">Devosia psychrophila</name>
    <dbReference type="NCBI Taxonomy" id="728005"/>
    <lineage>
        <taxon>Bacteria</taxon>
        <taxon>Pseudomonadati</taxon>
        <taxon>Pseudomonadota</taxon>
        <taxon>Alphaproteobacteria</taxon>
        <taxon>Hyphomicrobiales</taxon>
        <taxon>Devosiaceae</taxon>
        <taxon>Devosia</taxon>
    </lineage>
</organism>
<evidence type="ECO:0000313" key="4">
    <source>
        <dbReference type="Proteomes" id="UP000033519"/>
    </source>
</evidence>
<dbReference type="PIRSF" id="PIRSF003113">
    <property type="entry name" value="BolA"/>
    <property type="match status" value="1"/>
</dbReference>
<dbReference type="PATRIC" id="fig|728005.3.peg.3107"/>
<dbReference type="Gene3D" id="3.30.300.90">
    <property type="entry name" value="BolA-like"/>
    <property type="match status" value="1"/>
</dbReference>
<dbReference type="AlphaFoldDB" id="A0A0F5Q042"/>
<dbReference type="RefSeq" id="WP_046169652.1">
    <property type="nucleotide sequence ID" value="NZ_FOMB01000033.1"/>
</dbReference>
<sequence>MSVTDTITAKLTERFAPAFLDVIDESMDHHGHAGWQEGGETHFRVRIATRHFDGMSRVAQHRAVMETLAAEMDNPIHALAIEVLPGEGPFELPRSA</sequence>
<protein>
    <submittedName>
        <fullName evidence="2">BolA family transcriptional regulator</fullName>
    </submittedName>
    <submittedName>
        <fullName evidence="3">BolA protein</fullName>
    </submittedName>
</protein>
<reference evidence="3 5" key="2">
    <citation type="submission" date="2016-10" db="EMBL/GenBank/DDBJ databases">
        <authorList>
            <person name="de Groot N.N."/>
        </authorList>
    </citation>
    <scope>NUCLEOTIDE SEQUENCE [LARGE SCALE GENOMIC DNA]</scope>
    <source>
        <strain evidence="3 5">CGMCC 1.10210</strain>
    </source>
</reference>
<dbReference type="Proteomes" id="UP000182258">
    <property type="component" value="Unassembled WGS sequence"/>
</dbReference>
<dbReference type="EMBL" id="FOMB01000033">
    <property type="protein sequence ID" value="SFD25629.1"/>
    <property type="molecule type" value="Genomic_DNA"/>
</dbReference>
<dbReference type="Pfam" id="PF01722">
    <property type="entry name" value="BolA"/>
    <property type="match status" value="1"/>
</dbReference>
<dbReference type="OrthoDB" id="9811118at2"/>
<evidence type="ECO:0000256" key="1">
    <source>
        <dbReference type="RuleBase" id="RU003860"/>
    </source>
</evidence>
<dbReference type="Proteomes" id="UP000033519">
    <property type="component" value="Unassembled WGS sequence"/>
</dbReference>
<dbReference type="STRING" id="728005.SAMN04488059_13331"/>
<accession>A0A0F5Q042</accession>
<evidence type="ECO:0000313" key="5">
    <source>
        <dbReference type="Proteomes" id="UP000182258"/>
    </source>
</evidence>
<keyword evidence="4" id="KW-1185">Reference proteome</keyword>
<dbReference type="EMBL" id="LAPV01000040">
    <property type="protein sequence ID" value="KKC34297.1"/>
    <property type="molecule type" value="Genomic_DNA"/>
</dbReference>
<dbReference type="GO" id="GO:0016226">
    <property type="term" value="P:iron-sulfur cluster assembly"/>
    <property type="evidence" value="ECO:0007669"/>
    <property type="project" value="TreeGrafter"/>
</dbReference>
<dbReference type="InterPro" id="IPR036065">
    <property type="entry name" value="BolA-like_sf"/>
</dbReference>
<dbReference type="PANTHER" id="PTHR46230:SF7">
    <property type="entry name" value="BOLA-LIKE PROTEIN 1"/>
    <property type="match status" value="1"/>
</dbReference>
<dbReference type="InterPro" id="IPR002634">
    <property type="entry name" value="BolA"/>
</dbReference>
<evidence type="ECO:0000313" key="2">
    <source>
        <dbReference type="EMBL" id="KKC34297.1"/>
    </source>
</evidence>
<dbReference type="PANTHER" id="PTHR46230">
    <property type="match status" value="1"/>
</dbReference>
<reference evidence="2 4" key="1">
    <citation type="submission" date="2015-03" db="EMBL/GenBank/DDBJ databases">
        <authorList>
            <person name="Lepp D."/>
            <person name="Hassan Y.I."/>
            <person name="Li X.-Z."/>
            <person name="Zhou T."/>
        </authorList>
    </citation>
    <scope>NUCLEOTIDE SEQUENCE [LARGE SCALE GENOMIC DNA]</scope>
    <source>
        <strain evidence="2 4">Cr7-05</strain>
    </source>
</reference>
<name>A0A0F5Q042_9HYPH</name>
<comment type="similarity">
    <text evidence="1">Belongs to the BolA/IbaG family.</text>
</comment>
<proteinExistence type="inferred from homology"/>
<evidence type="ECO:0000313" key="3">
    <source>
        <dbReference type="EMBL" id="SFD25629.1"/>
    </source>
</evidence>